<dbReference type="Pfam" id="PF00651">
    <property type="entry name" value="BTB"/>
    <property type="match status" value="1"/>
</dbReference>
<sequence>MTWLLRPAIDHNLFNDSQYSDVEIHFSSSWDRTKETSIYHCHKAILSMKSTFFRQKLDSEPNAKVLQVKDDRDCKDHFEAFLKVLYGYTIQPIENPSREDIKGIIDIHRQATTKYGSPDVQAAACATLQTILRHQKEDPCLTVNYTEMDLHDDFESYVVCYYRDCGPYETDMGRILCEFLVKEYTTLLTEATLQHMIRESASFARDALFAILKHGGIPHLTGDEH</sequence>
<evidence type="ECO:0000313" key="3">
    <source>
        <dbReference type="Proteomes" id="UP000799324"/>
    </source>
</evidence>
<evidence type="ECO:0000259" key="1">
    <source>
        <dbReference type="PROSITE" id="PS50097"/>
    </source>
</evidence>
<proteinExistence type="predicted"/>
<feature type="domain" description="BTB" evidence="1">
    <location>
        <begin position="20"/>
        <end position="94"/>
    </location>
</feature>
<name>A0A6A6TFB4_9PLEO</name>
<dbReference type="InterPro" id="IPR000210">
    <property type="entry name" value="BTB/POZ_dom"/>
</dbReference>
<gene>
    <name evidence="2" type="ORF">K491DRAFT_737870</name>
</gene>
<organism evidence="2 3">
    <name type="scientific">Lophiostoma macrostomum CBS 122681</name>
    <dbReference type="NCBI Taxonomy" id="1314788"/>
    <lineage>
        <taxon>Eukaryota</taxon>
        <taxon>Fungi</taxon>
        <taxon>Dikarya</taxon>
        <taxon>Ascomycota</taxon>
        <taxon>Pezizomycotina</taxon>
        <taxon>Dothideomycetes</taxon>
        <taxon>Pleosporomycetidae</taxon>
        <taxon>Pleosporales</taxon>
        <taxon>Lophiostomataceae</taxon>
        <taxon>Lophiostoma</taxon>
    </lineage>
</organism>
<dbReference type="InterPro" id="IPR011333">
    <property type="entry name" value="SKP1/BTB/POZ_sf"/>
</dbReference>
<protein>
    <recommendedName>
        <fullName evidence="1">BTB domain-containing protein</fullName>
    </recommendedName>
</protein>
<dbReference type="EMBL" id="MU004313">
    <property type="protein sequence ID" value="KAF2658689.1"/>
    <property type="molecule type" value="Genomic_DNA"/>
</dbReference>
<dbReference type="SMART" id="SM00225">
    <property type="entry name" value="BTB"/>
    <property type="match status" value="1"/>
</dbReference>
<dbReference type="SUPFAM" id="SSF54695">
    <property type="entry name" value="POZ domain"/>
    <property type="match status" value="1"/>
</dbReference>
<dbReference type="Gene3D" id="3.30.710.10">
    <property type="entry name" value="Potassium Channel Kv1.1, Chain A"/>
    <property type="match status" value="1"/>
</dbReference>
<dbReference type="OrthoDB" id="2359033at2759"/>
<evidence type="ECO:0000313" key="2">
    <source>
        <dbReference type="EMBL" id="KAF2658689.1"/>
    </source>
</evidence>
<accession>A0A6A6TFB4</accession>
<dbReference type="PROSITE" id="PS50097">
    <property type="entry name" value="BTB"/>
    <property type="match status" value="1"/>
</dbReference>
<dbReference type="AlphaFoldDB" id="A0A6A6TFB4"/>
<dbReference type="Proteomes" id="UP000799324">
    <property type="component" value="Unassembled WGS sequence"/>
</dbReference>
<keyword evidence="3" id="KW-1185">Reference proteome</keyword>
<reference evidence="2" key="1">
    <citation type="journal article" date="2020" name="Stud. Mycol.">
        <title>101 Dothideomycetes genomes: a test case for predicting lifestyles and emergence of pathogens.</title>
        <authorList>
            <person name="Haridas S."/>
            <person name="Albert R."/>
            <person name="Binder M."/>
            <person name="Bloem J."/>
            <person name="Labutti K."/>
            <person name="Salamov A."/>
            <person name="Andreopoulos B."/>
            <person name="Baker S."/>
            <person name="Barry K."/>
            <person name="Bills G."/>
            <person name="Bluhm B."/>
            <person name="Cannon C."/>
            <person name="Castanera R."/>
            <person name="Culley D."/>
            <person name="Daum C."/>
            <person name="Ezra D."/>
            <person name="Gonzalez J."/>
            <person name="Henrissat B."/>
            <person name="Kuo A."/>
            <person name="Liang C."/>
            <person name="Lipzen A."/>
            <person name="Lutzoni F."/>
            <person name="Magnuson J."/>
            <person name="Mondo S."/>
            <person name="Nolan M."/>
            <person name="Ohm R."/>
            <person name="Pangilinan J."/>
            <person name="Park H.-J."/>
            <person name="Ramirez L."/>
            <person name="Alfaro M."/>
            <person name="Sun H."/>
            <person name="Tritt A."/>
            <person name="Yoshinaga Y."/>
            <person name="Zwiers L.-H."/>
            <person name="Turgeon B."/>
            <person name="Goodwin S."/>
            <person name="Spatafora J."/>
            <person name="Crous P."/>
            <person name="Grigoriev I."/>
        </authorList>
    </citation>
    <scope>NUCLEOTIDE SEQUENCE</scope>
    <source>
        <strain evidence="2">CBS 122681</strain>
    </source>
</reference>